<evidence type="ECO:0000313" key="5">
    <source>
        <dbReference type="Proteomes" id="UP000318017"/>
    </source>
</evidence>
<evidence type="ECO:0000256" key="1">
    <source>
        <dbReference type="SAM" id="MobiDB-lite"/>
    </source>
</evidence>
<evidence type="ECO:0000313" key="4">
    <source>
        <dbReference type="EMBL" id="QDV26173.1"/>
    </source>
</evidence>
<dbReference type="InterPro" id="IPR021878">
    <property type="entry name" value="TgpA_N"/>
</dbReference>
<feature type="transmembrane region" description="Helical" evidence="2">
    <location>
        <begin position="35"/>
        <end position="52"/>
    </location>
</feature>
<dbReference type="OrthoDB" id="9804872at2"/>
<proteinExistence type="predicted"/>
<keyword evidence="4" id="KW-0012">Acyltransferase</keyword>
<evidence type="ECO:0000256" key="2">
    <source>
        <dbReference type="SAM" id="Phobius"/>
    </source>
</evidence>
<feature type="transmembrane region" description="Helical" evidence="2">
    <location>
        <begin position="64"/>
        <end position="85"/>
    </location>
</feature>
<dbReference type="Proteomes" id="UP000318017">
    <property type="component" value="Chromosome"/>
</dbReference>
<dbReference type="InterPro" id="IPR025403">
    <property type="entry name" value="TgpA-like_C"/>
</dbReference>
<dbReference type="InterPro" id="IPR052901">
    <property type="entry name" value="Bact_TGase-like"/>
</dbReference>
<sequence length="829" mass="92384">MDISKVKLLRRSLSLHFAIIAWLTAMLVATGTGSFFLPILIFFVSLSAYIFVDTLEWFEVGRIGSYLLMTIATTIALGGYIYSAFYASSEAGQLLAVASLLVYPEAVLFLQKKNLRIFEQLAVFLLLEMVVAALVNDNILFGMLLAPIMILWVSSLFLFARYATLLNIDPNIDQPIPHLAELIYQQFRRKKSAAATAQPMVECGIITSQNAQGSRVSRRLLQSIPIGFGAIAFAAVFFYLLPRTSPAGLSQPLGLTASSGLPRKLTIGGMAKLKMDSSPVMRVSFTYAGKKTVYPMNEAPYLRARVMDSYLSVSSYSRSQNGEWVYAGMTSFRKMPTIEAVNSLRAARRDLVELEIDLRRRYLPTLFTVTSSYNSRPDQQVKLRYDYINSLLEELEPMAVPSGKFVVYKFGAASFQFGRQVPISPVTIGDSIRERMSFERNRVRLELGFRGMQELDAYRQDLLSKQGVPPESVFQIAQTIENDLMNSGKFTYSLDLKPPADPGVDPIEDFVINQRSGHCQYFASAMLAMLRQSGIPARMVVGYHPREYNYQGDYFAVRQSDAHAWVEALFRRDQLVGTSVERWLTDDAYFWVRFDPTPGLAGGDDEIIGQDGQTLDYAEKLWKDYVVDGQKLSTENSLYAPVAENGKTAYENLIRQMKALKAALLNGQFFQSGSGVELAGPLLVLVALTVAMAFFIWRFIVLLPQLAPSLAKRLGVGKPAEAIQHRVFARTMKLLERIGLRRGVAETPSEFTTAAARTLQPSSGAEAASVGSALSTLTEHYYAQRFGPQRSQSSSELERVQGALDIVEQAVTQEAGNGRKREQRRESSR</sequence>
<feature type="region of interest" description="Disordered" evidence="1">
    <location>
        <begin position="809"/>
        <end position="829"/>
    </location>
</feature>
<dbReference type="PANTHER" id="PTHR42736">
    <property type="entry name" value="PROTEIN-GLUTAMINE GAMMA-GLUTAMYLTRANSFERASE"/>
    <property type="match status" value="1"/>
</dbReference>
<dbReference type="EMBL" id="CP036298">
    <property type="protein sequence ID" value="QDV26173.1"/>
    <property type="molecule type" value="Genomic_DNA"/>
</dbReference>
<evidence type="ECO:0000259" key="3">
    <source>
        <dbReference type="SMART" id="SM00460"/>
    </source>
</evidence>
<keyword evidence="2" id="KW-0812">Transmembrane</keyword>
<keyword evidence="4" id="KW-0808">Transferase</keyword>
<feature type="domain" description="Transglutaminase-like" evidence="3">
    <location>
        <begin position="511"/>
        <end position="598"/>
    </location>
</feature>
<dbReference type="RefSeq" id="WP_145082125.1">
    <property type="nucleotide sequence ID" value="NZ_CP036298.1"/>
</dbReference>
<reference evidence="4 5" key="1">
    <citation type="submission" date="2019-02" db="EMBL/GenBank/DDBJ databases">
        <title>Deep-cultivation of Planctomycetes and their phenomic and genomic characterization uncovers novel biology.</title>
        <authorList>
            <person name="Wiegand S."/>
            <person name="Jogler M."/>
            <person name="Boedeker C."/>
            <person name="Pinto D."/>
            <person name="Vollmers J."/>
            <person name="Rivas-Marin E."/>
            <person name="Kohn T."/>
            <person name="Peeters S.H."/>
            <person name="Heuer A."/>
            <person name="Rast P."/>
            <person name="Oberbeckmann S."/>
            <person name="Bunk B."/>
            <person name="Jeske O."/>
            <person name="Meyerdierks A."/>
            <person name="Storesund J.E."/>
            <person name="Kallscheuer N."/>
            <person name="Luecker S."/>
            <person name="Lage O.M."/>
            <person name="Pohl T."/>
            <person name="Merkel B.J."/>
            <person name="Hornburger P."/>
            <person name="Mueller R.-W."/>
            <person name="Bruemmer F."/>
            <person name="Labrenz M."/>
            <person name="Spormann A.M."/>
            <person name="Op den Camp H."/>
            <person name="Overmann J."/>
            <person name="Amann R."/>
            <person name="Jetten M.S.M."/>
            <person name="Mascher T."/>
            <person name="Medema M.H."/>
            <person name="Devos D.P."/>
            <person name="Kaster A.-K."/>
            <person name="Ovreas L."/>
            <person name="Rohde M."/>
            <person name="Galperin M.Y."/>
            <person name="Jogler C."/>
        </authorList>
    </citation>
    <scope>NUCLEOTIDE SEQUENCE [LARGE SCALE GENOMIC DNA]</scope>
    <source>
        <strain evidence="4 5">Q31a</strain>
    </source>
</reference>
<dbReference type="AlphaFoldDB" id="A0A518GC71"/>
<feature type="transmembrane region" description="Helical" evidence="2">
    <location>
        <begin position="117"/>
        <end position="135"/>
    </location>
</feature>
<protein>
    <submittedName>
        <fullName evidence="4">Protein-glutamine gamma-glutamyltransferase</fullName>
        <ecNumber evidence="4">2.3.2.13</ecNumber>
    </submittedName>
</protein>
<name>A0A518GC71_9BACT</name>
<keyword evidence="2" id="KW-1133">Transmembrane helix</keyword>
<feature type="compositionally biased region" description="Basic and acidic residues" evidence="1">
    <location>
        <begin position="817"/>
        <end position="829"/>
    </location>
</feature>
<dbReference type="Pfam" id="PF01841">
    <property type="entry name" value="Transglut_core"/>
    <property type="match status" value="1"/>
</dbReference>
<feature type="transmembrane region" description="Helical" evidence="2">
    <location>
        <begin position="220"/>
        <end position="241"/>
    </location>
</feature>
<dbReference type="KEGG" id="ahel:Q31a_45450"/>
<dbReference type="InterPro" id="IPR038765">
    <property type="entry name" value="Papain-like_cys_pep_sf"/>
</dbReference>
<feature type="transmembrane region" description="Helical" evidence="2">
    <location>
        <begin position="12"/>
        <end position="29"/>
    </location>
</feature>
<dbReference type="Gene3D" id="3.10.620.30">
    <property type="match status" value="1"/>
</dbReference>
<feature type="transmembrane region" description="Helical" evidence="2">
    <location>
        <begin position="678"/>
        <end position="703"/>
    </location>
</feature>
<gene>
    <name evidence="4" type="primary">tgpA</name>
    <name evidence="4" type="ORF">Q31a_45450</name>
</gene>
<feature type="transmembrane region" description="Helical" evidence="2">
    <location>
        <begin position="91"/>
        <end position="110"/>
    </location>
</feature>
<accession>A0A518GC71</accession>
<dbReference type="Pfam" id="PF11992">
    <property type="entry name" value="TgpA_N"/>
    <property type="match status" value="1"/>
</dbReference>
<dbReference type="SMART" id="SM00460">
    <property type="entry name" value="TGc"/>
    <property type="match status" value="1"/>
</dbReference>
<dbReference type="InterPro" id="IPR002931">
    <property type="entry name" value="Transglutaminase-like"/>
</dbReference>
<keyword evidence="2" id="KW-0472">Membrane</keyword>
<organism evidence="4 5">
    <name type="scientific">Aureliella helgolandensis</name>
    <dbReference type="NCBI Taxonomy" id="2527968"/>
    <lineage>
        <taxon>Bacteria</taxon>
        <taxon>Pseudomonadati</taxon>
        <taxon>Planctomycetota</taxon>
        <taxon>Planctomycetia</taxon>
        <taxon>Pirellulales</taxon>
        <taxon>Pirellulaceae</taxon>
        <taxon>Aureliella</taxon>
    </lineage>
</organism>
<feature type="transmembrane region" description="Helical" evidence="2">
    <location>
        <begin position="141"/>
        <end position="160"/>
    </location>
</feature>
<keyword evidence="5" id="KW-1185">Reference proteome</keyword>
<dbReference type="EC" id="2.3.2.13" evidence="4"/>
<dbReference type="Pfam" id="PF13559">
    <property type="entry name" value="DUF4129"/>
    <property type="match status" value="1"/>
</dbReference>
<dbReference type="GO" id="GO:0003810">
    <property type="term" value="F:protein-glutamine gamma-glutamyltransferase activity"/>
    <property type="evidence" value="ECO:0007669"/>
    <property type="project" value="UniProtKB-EC"/>
</dbReference>
<dbReference type="PANTHER" id="PTHR42736:SF1">
    <property type="entry name" value="PROTEIN-GLUTAMINE GAMMA-GLUTAMYLTRANSFERASE"/>
    <property type="match status" value="1"/>
</dbReference>
<dbReference type="SUPFAM" id="SSF54001">
    <property type="entry name" value="Cysteine proteinases"/>
    <property type="match status" value="1"/>
</dbReference>